<dbReference type="EMBL" id="MSCN01000001">
    <property type="protein sequence ID" value="PQJ80672.1"/>
    <property type="molecule type" value="Genomic_DNA"/>
</dbReference>
<accession>A0A2S7WTM6</accession>
<evidence type="ECO:0000313" key="1">
    <source>
        <dbReference type="EMBL" id="PQJ80672.1"/>
    </source>
</evidence>
<sequence>MAFNKEVSNLLYTYLQYLLNPHFDTQIKEEFIKYANLFYPENWDEPDIDEKIIEMVRTLQHKK</sequence>
<dbReference type="Proteomes" id="UP000238882">
    <property type="component" value="Unassembled WGS sequence"/>
</dbReference>
<reference evidence="1 2" key="1">
    <citation type="submission" date="2016-12" db="EMBL/GenBank/DDBJ databases">
        <title>Trade-off between light-utilization and light-protection in marine flavobacteria.</title>
        <authorList>
            <person name="Kumagai Y."/>
            <person name="Yoshizawa S."/>
            <person name="Kogure K."/>
            <person name="Iwasaki W."/>
        </authorList>
    </citation>
    <scope>NUCLEOTIDE SEQUENCE [LARGE SCALE GENOMIC DNA]</scope>
    <source>
        <strain evidence="1 2">NBRC 108759</strain>
    </source>
</reference>
<dbReference type="AlphaFoldDB" id="A0A2S7WTM6"/>
<evidence type="ECO:0000313" key="2">
    <source>
        <dbReference type="Proteomes" id="UP000238882"/>
    </source>
</evidence>
<keyword evidence="2" id="KW-1185">Reference proteome</keyword>
<comment type="caution">
    <text evidence="1">The sequence shown here is derived from an EMBL/GenBank/DDBJ whole genome shotgun (WGS) entry which is preliminary data.</text>
</comment>
<proteinExistence type="predicted"/>
<name>A0A2S7WTM6_9FLAO</name>
<gene>
    <name evidence="1" type="ORF">BTO18_16495</name>
</gene>
<organism evidence="1 2">
    <name type="scientific">Polaribacter porphyrae</name>
    <dbReference type="NCBI Taxonomy" id="1137780"/>
    <lineage>
        <taxon>Bacteria</taxon>
        <taxon>Pseudomonadati</taxon>
        <taxon>Bacteroidota</taxon>
        <taxon>Flavobacteriia</taxon>
        <taxon>Flavobacteriales</taxon>
        <taxon>Flavobacteriaceae</taxon>
    </lineage>
</organism>
<protein>
    <submittedName>
        <fullName evidence="1">Uncharacterized protein</fullName>
    </submittedName>
</protein>